<dbReference type="PANTHER" id="PTHR31286">
    <property type="entry name" value="GLYCINE-RICH CELL WALL STRUCTURAL PROTEIN 1.8-LIKE"/>
    <property type="match status" value="1"/>
</dbReference>
<evidence type="ECO:0000313" key="3">
    <source>
        <dbReference type="Proteomes" id="UP000593560"/>
    </source>
</evidence>
<dbReference type="EMBL" id="JABFAD010000006">
    <property type="protein sequence ID" value="MBA0800745.1"/>
    <property type="molecule type" value="Genomic_DNA"/>
</dbReference>
<organism evidence="2 3">
    <name type="scientific">Gossypium harknessii</name>
    <dbReference type="NCBI Taxonomy" id="34285"/>
    <lineage>
        <taxon>Eukaryota</taxon>
        <taxon>Viridiplantae</taxon>
        <taxon>Streptophyta</taxon>
        <taxon>Embryophyta</taxon>
        <taxon>Tracheophyta</taxon>
        <taxon>Spermatophyta</taxon>
        <taxon>Magnoliopsida</taxon>
        <taxon>eudicotyledons</taxon>
        <taxon>Gunneridae</taxon>
        <taxon>Pentapetalae</taxon>
        <taxon>rosids</taxon>
        <taxon>malvids</taxon>
        <taxon>Malvales</taxon>
        <taxon>Malvaceae</taxon>
        <taxon>Malvoideae</taxon>
        <taxon>Gossypium</taxon>
    </lineage>
</organism>
<sequence length="266" mass="29523">MTSATLPTVDLTAGANSSGSNSGVGRAMKKVNLVSASSEKEQNVFMEEDFTLTKGDVLTKMVEGVPSITFLDRVQEYIERQMAKTIIPWSLDFSTSRSGIESQVIWIRLLELPKGYYSNCLLRVIDKTIGQVVKLDVHTDCARMGRFALLAVWVNLRKLLISKCGLYGHGADLGSRVKTTSPTADFDCASPVMEKSGLEWRVEKEPFGLCMVVEQRKERSRVTRNESNDSYGGAFGGSWFATLEDLRGENLSDVDGKIEDKMEDRN</sequence>
<gene>
    <name evidence="2" type="ORF">Gohar_011162</name>
</gene>
<dbReference type="Proteomes" id="UP000593560">
    <property type="component" value="Unassembled WGS sequence"/>
</dbReference>
<keyword evidence="3" id="KW-1185">Reference proteome</keyword>
<evidence type="ECO:0008006" key="4">
    <source>
        <dbReference type="Google" id="ProtNLM"/>
    </source>
</evidence>
<proteinExistence type="predicted"/>
<comment type="caution">
    <text evidence="2">The sequence shown here is derived from an EMBL/GenBank/DDBJ whole genome shotgun (WGS) entry which is preliminary data.</text>
</comment>
<reference evidence="2 3" key="1">
    <citation type="journal article" date="2019" name="Genome Biol. Evol.">
        <title>Insights into the evolution of the New World diploid cottons (Gossypium, subgenus Houzingenia) based on genome sequencing.</title>
        <authorList>
            <person name="Grover C.E."/>
            <person name="Arick M.A. 2nd"/>
            <person name="Thrash A."/>
            <person name="Conover J.L."/>
            <person name="Sanders W.S."/>
            <person name="Peterson D.G."/>
            <person name="Frelichowski J.E."/>
            <person name="Scheffler J.A."/>
            <person name="Scheffler B.E."/>
            <person name="Wendel J.F."/>
        </authorList>
    </citation>
    <scope>NUCLEOTIDE SEQUENCE [LARGE SCALE GENOMIC DNA]</scope>
    <source>
        <strain evidence="2">0</strain>
        <tissue evidence="2">Leaf</tissue>
    </source>
</reference>
<protein>
    <recommendedName>
        <fullName evidence="4">DUF4283 domain-containing protein</fullName>
    </recommendedName>
</protein>
<name>A0A7J9GVE2_9ROSI</name>
<dbReference type="PANTHER" id="PTHR31286:SF99">
    <property type="entry name" value="DUF4283 DOMAIN-CONTAINING PROTEIN"/>
    <property type="match status" value="1"/>
</dbReference>
<evidence type="ECO:0000256" key="1">
    <source>
        <dbReference type="SAM" id="MobiDB-lite"/>
    </source>
</evidence>
<feature type="compositionally biased region" description="Low complexity" evidence="1">
    <location>
        <begin position="13"/>
        <end position="23"/>
    </location>
</feature>
<dbReference type="InterPro" id="IPR040256">
    <property type="entry name" value="At4g02000-like"/>
</dbReference>
<accession>A0A7J9GVE2</accession>
<evidence type="ECO:0000313" key="2">
    <source>
        <dbReference type="EMBL" id="MBA0800745.1"/>
    </source>
</evidence>
<feature type="region of interest" description="Disordered" evidence="1">
    <location>
        <begin position="1"/>
        <end position="23"/>
    </location>
</feature>
<dbReference type="OrthoDB" id="1002344at2759"/>
<dbReference type="AlphaFoldDB" id="A0A7J9GVE2"/>